<evidence type="ECO:0000313" key="4">
    <source>
        <dbReference type="Proteomes" id="UP000282195"/>
    </source>
</evidence>
<keyword evidence="4" id="KW-1185">Reference proteome</keyword>
<dbReference type="Proteomes" id="UP000282195">
    <property type="component" value="Chromosome"/>
</dbReference>
<dbReference type="EMBL" id="CP032694">
    <property type="protein sequence ID" value="AYG59712.1"/>
    <property type="molecule type" value="Genomic_DNA"/>
</dbReference>
<dbReference type="InterPro" id="IPR036165">
    <property type="entry name" value="YefM-like_sf"/>
</dbReference>
<dbReference type="NCBIfam" id="TIGR01552">
    <property type="entry name" value="phd_fam"/>
    <property type="match status" value="1"/>
</dbReference>
<dbReference type="AlphaFoldDB" id="A0A387FW41"/>
<dbReference type="KEGG" id="rjg:CCGE525_13550"/>
<evidence type="ECO:0000313" key="3">
    <source>
        <dbReference type="EMBL" id="AYG59712.1"/>
    </source>
</evidence>
<evidence type="ECO:0000256" key="2">
    <source>
        <dbReference type="RuleBase" id="RU362080"/>
    </source>
</evidence>
<proteinExistence type="inferred from homology"/>
<dbReference type="RefSeq" id="WP_120704718.1">
    <property type="nucleotide sequence ID" value="NZ_CP032694.1"/>
</dbReference>
<reference evidence="3 4" key="1">
    <citation type="submission" date="2018-10" db="EMBL/GenBank/DDBJ databases">
        <title>Rhizobium etli, R. leguminosarum and a new Rhizobium genospecies from Phaseolus dumosus.</title>
        <authorList>
            <person name="Ramirez-Puebla S.T."/>
            <person name="Rogel-Hernandez M.A."/>
            <person name="Guerrero G."/>
            <person name="Ormeno-Orrillo E."/>
            <person name="Martinez-Romero J.C."/>
            <person name="Negrete-Yankelevich S."/>
            <person name="Martinez-Romero E."/>
        </authorList>
    </citation>
    <scope>NUCLEOTIDE SEQUENCE [LARGE SCALE GENOMIC DNA]</scope>
    <source>
        <strain evidence="3 4">CCGE525</strain>
    </source>
</reference>
<dbReference type="OrthoDB" id="9800503at2"/>
<organism evidence="3 4">
    <name type="scientific">Rhizobium jaguaris</name>
    <dbReference type="NCBI Taxonomy" id="1312183"/>
    <lineage>
        <taxon>Bacteria</taxon>
        <taxon>Pseudomonadati</taxon>
        <taxon>Pseudomonadota</taxon>
        <taxon>Alphaproteobacteria</taxon>
        <taxon>Hyphomicrobiales</taxon>
        <taxon>Rhizobiaceae</taxon>
        <taxon>Rhizobium/Agrobacterium group</taxon>
        <taxon>Rhizobium</taxon>
    </lineage>
</organism>
<dbReference type="Pfam" id="PF02604">
    <property type="entry name" value="PhdYeFM_antitox"/>
    <property type="match status" value="1"/>
</dbReference>
<dbReference type="InterPro" id="IPR006442">
    <property type="entry name" value="Antitoxin_Phd/YefM"/>
</dbReference>
<dbReference type="SUPFAM" id="SSF143120">
    <property type="entry name" value="YefM-like"/>
    <property type="match status" value="1"/>
</dbReference>
<gene>
    <name evidence="3" type="ORF">CCGE525_13550</name>
</gene>
<comment type="function">
    <text evidence="2">Antitoxin component of a type II toxin-antitoxin (TA) system.</text>
</comment>
<protein>
    <recommendedName>
        <fullName evidence="2">Antitoxin</fullName>
    </recommendedName>
</protein>
<dbReference type="PANTHER" id="PTHR35377">
    <property type="entry name" value="ANTITOXIN VAPB49-RELATED-RELATED"/>
    <property type="match status" value="1"/>
</dbReference>
<name>A0A387FW41_9HYPH</name>
<accession>A0A387FW41</accession>
<dbReference type="InterPro" id="IPR051416">
    <property type="entry name" value="phD-YefM_TA_antitoxins"/>
</dbReference>
<sequence length="80" mass="8785">MTTVNLAEAKAHLSELVSEVAAGSTVRILRHGKPVAQLTPIKSEKKPIDIKFLRSVTDGMSTQVESAGDFMRALRDSERY</sequence>
<evidence type="ECO:0000256" key="1">
    <source>
        <dbReference type="ARBA" id="ARBA00009981"/>
    </source>
</evidence>
<dbReference type="Gene3D" id="3.40.1620.10">
    <property type="entry name" value="YefM-like domain"/>
    <property type="match status" value="1"/>
</dbReference>
<comment type="similarity">
    <text evidence="1 2">Belongs to the phD/YefM antitoxin family.</text>
</comment>